<dbReference type="AlphaFoldDB" id="A0A2W5ERX3"/>
<gene>
    <name evidence="2" type="ORF">DI598_14200</name>
</gene>
<evidence type="ECO:0000313" key="2">
    <source>
        <dbReference type="EMBL" id="PZP44684.1"/>
    </source>
</evidence>
<dbReference type="GO" id="GO:0006260">
    <property type="term" value="P:DNA replication"/>
    <property type="evidence" value="ECO:0007669"/>
    <property type="project" value="InterPro"/>
</dbReference>
<dbReference type="EMBL" id="QFOI01000302">
    <property type="protein sequence ID" value="PZP44684.1"/>
    <property type="molecule type" value="Genomic_DNA"/>
</dbReference>
<feature type="domain" description="Replication-associated protein G2P N-terminal" evidence="1">
    <location>
        <begin position="51"/>
        <end position="147"/>
    </location>
</feature>
<accession>A0A2W5ERX3</accession>
<name>A0A2W5ERX3_9SPHI</name>
<evidence type="ECO:0000313" key="3">
    <source>
        <dbReference type="Proteomes" id="UP000249645"/>
    </source>
</evidence>
<sequence length="264" mass="31363">MKFKVSENLLVLGGFSLNKWKFGNNMQTMRLIDIKHSLEEIGNIFRLPIDKAKVVSMEFGRCIIMDYKPKLYFEYLHSNSRYTRLEEPSSLYYKTCKKVLYFYDKTKEMKNRRKKMKIPLEYQDKNVIRYEIRYLKELAKQFNEAVITASKLWDEQFFKKLVYNWESEYLNIQKKPIVDFETINFTTKSGLRNFLGVIAIDKLGANALVKDIRERESIGLLTKKQAHDLIVCIDECMKVELKRSGNDLIEELDEKVREAALCWN</sequence>
<protein>
    <recommendedName>
        <fullName evidence="1">Replication-associated protein G2P N-terminal domain-containing protein</fullName>
    </recommendedName>
</protein>
<comment type="caution">
    <text evidence="2">The sequence shown here is derived from an EMBL/GenBank/DDBJ whole genome shotgun (WGS) entry which is preliminary data.</text>
</comment>
<dbReference type="Pfam" id="PF05144">
    <property type="entry name" value="Phage_CRI"/>
    <property type="match status" value="1"/>
</dbReference>
<reference evidence="2 3" key="1">
    <citation type="submission" date="2017-11" db="EMBL/GenBank/DDBJ databases">
        <title>Infants hospitalized years apart are colonized by the same room-sourced microbial strains.</title>
        <authorList>
            <person name="Brooks B."/>
            <person name="Olm M.R."/>
            <person name="Firek B.A."/>
            <person name="Baker R."/>
            <person name="Thomas B.C."/>
            <person name="Morowitz M.J."/>
            <person name="Banfield J.F."/>
        </authorList>
    </citation>
    <scope>NUCLEOTIDE SEQUENCE [LARGE SCALE GENOMIC DNA]</scope>
    <source>
        <strain evidence="2">S2_009_000_R2_76</strain>
    </source>
</reference>
<organism evidence="2 3">
    <name type="scientific">Pseudopedobacter saltans</name>
    <dbReference type="NCBI Taxonomy" id="151895"/>
    <lineage>
        <taxon>Bacteria</taxon>
        <taxon>Pseudomonadati</taxon>
        <taxon>Bacteroidota</taxon>
        <taxon>Sphingobacteriia</taxon>
        <taxon>Sphingobacteriales</taxon>
        <taxon>Sphingobacteriaceae</taxon>
        <taxon>Pseudopedobacter</taxon>
    </lineage>
</organism>
<evidence type="ECO:0000259" key="1">
    <source>
        <dbReference type="Pfam" id="PF05144"/>
    </source>
</evidence>
<dbReference type="Proteomes" id="UP000249645">
    <property type="component" value="Unassembled WGS sequence"/>
</dbReference>
<proteinExistence type="predicted"/>
<dbReference type="InterPro" id="IPR022686">
    <property type="entry name" value="G2P_N"/>
</dbReference>